<comment type="caution">
    <text evidence="2">The sequence shown here is derived from an EMBL/GenBank/DDBJ whole genome shotgun (WGS) entry which is preliminary data.</text>
</comment>
<dbReference type="EMBL" id="JACHGW010000002">
    <property type="protein sequence ID" value="MBB6050231.1"/>
    <property type="molecule type" value="Genomic_DNA"/>
</dbReference>
<reference evidence="2 3" key="1">
    <citation type="submission" date="2020-08" db="EMBL/GenBank/DDBJ databases">
        <title>Genomic Encyclopedia of Type Strains, Phase IV (KMG-IV): sequencing the most valuable type-strain genomes for metagenomic binning, comparative biology and taxonomic classification.</title>
        <authorList>
            <person name="Goeker M."/>
        </authorList>
    </citation>
    <scope>NUCLEOTIDE SEQUENCE [LARGE SCALE GENOMIC DNA]</scope>
    <source>
        <strain evidence="2 3">DSM 23562</strain>
    </source>
</reference>
<organism evidence="2 3">
    <name type="scientific">Armatimonas rosea</name>
    <dbReference type="NCBI Taxonomy" id="685828"/>
    <lineage>
        <taxon>Bacteria</taxon>
        <taxon>Bacillati</taxon>
        <taxon>Armatimonadota</taxon>
        <taxon>Armatimonadia</taxon>
        <taxon>Armatimonadales</taxon>
        <taxon>Armatimonadaceae</taxon>
        <taxon>Armatimonas</taxon>
    </lineage>
</organism>
<evidence type="ECO:0000313" key="2">
    <source>
        <dbReference type="EMBL" id="MBB6050231.1"/>
    </source>
</evidence>
<feature type="region of interest" description="Disordered" evidence="1">
    <location>
        <begin position="79"/>
        <end position="107"/>
    </location>
</feature>
<gene>
    <name evidence="2" type="ORF">HNQ39_002022</name>
</gene>
<evidence type="ECO:0000313" key="3">
    <source>
        <dbReference type="Proteomes" id="UP000520814"/>
    </source>
</evidence>
<keyword evidence="3" id="KW-1185">Reference proteome</keyword>
<feature type="region of interest" description="Disordered" evidence="1">
    <location>
        <begin position="134"/>
        <end position="154"/>
    </location>
</feature>
<feature type="compositionally biased region" description="Low complexity" evidence="1">
    <location>
        <begin position="79"/>
        <end position="102"/>
    </location>
</feature>
<name>A0A7W9SP81_ARMRO</name>
<protein>
    <submittedName>
        <fullName evidence="2">Uncharacterized protein</fullName>
    </submittedName>
</protein>
<feature type="compositionally biased region" description="Low complexity" evidence="1">
    <location>
        <begin position="134"/>
        <end position="148"/>
    </location>
</feature>
<dbReference type="Proteomes" id="UP000520814">
    <property type="component" value="Unassembled WGS sequence"/>
</dbReference>
<proteinExistence type="predicted"/>
<dbReference type="AlphaFoldDB" id="A0A7W9SP81"/>
<accession>A0A7W9SP81</accession>
<sequence>MRPRVSEDALEALLHEGDPAPALNPVSETERVALLARLSEGDCVGAAPRRRRSGAPAVGFMLVSALSLAIFWPRESPHVVSSPVSPSPSPASSTSSSGFKSASSDHKAPMSDFIASSSAHKLSSSDFVASSSVSHTSSSVRNPSSPSPQRQREAHEAHLVIVADDTCTVETPVPVTEHVTIMGDETSVVAVTESIAPTSNEKTREVSL</sequence>
<evidence type="ECO:0000256" key="1">
    <source>
        <dbReference type="SAM" id="MobiDB-lite"/>
    </source>
</evidence>